<dbReference type="PANTHER" id="PTHR43133:SF8">
    <property type="entry name" value="RNA POLYMERASE SIGMA FACTOR HI_1459-RELATED"/>
    <property type="match status" value="1"/>
</dbReference>
<keyword evidence="2" id="KW-0731">Sigma factor</keyword>
<dbReference type="GO" id="GO:0003677">
    <property type="term" value="F:DNA binding"/>
    <property type="evidence" value="ECO:0007669"/>
    <property type="project" value="UniProtKB-KW"/>
</dbReference>
<dbReference type="RefSeq" id="WP_132119285.1">
    <property type="nucleotide sequence ID" value="NZ_SLWS01000005.1"/>
</dbReference>
<dbReference type="GO" id="GO:0006352">
    <property type="term" value="P:DNA-templated transcription initiation"/>
    <property type="evidence" value="ECO:0007669"/>
    <property type="project" value="InterPro"/>
</dbReference>
<organism evidence="7 8">
    <name type="scientific">Actinocrispum wychmicini</name>
    <dbReference type="NCBI Taxonomy" id="1213861"/>
    <lineage>
        <taxon>Bacteria</taxon>
        <taxon>Bacillati</taxon>
        <taxon>Actinomycetota</taxon>
        <taxon>Actinomycetes</taxon>
        <taxon>Pseudonocardiales</taxon>
        <taxon>Pseudonocardiaceae</taxon>
        <taxon>Actinocrispum</taxon>
    </lineage>
</organism>
<dbReference type="InterPro" id="IPR039425">
    <property type="entry name" value="RNA_pol_sigma-70-like"/>
</dbReference>
<keyword evidence="1" id="KW-0805">Transcription regulation</keyword>
<evidence type="ECO:0000256" key="5">
    <source>
        <dbReference type="SAM" id="MobiDB-lite"/>
    </source>
</evidence>
<dbReference type="SUPFAM" id="SSF88946">
    <property type="entry name" value="Sigma2 domain of RNA polymerase sigma factors"/>
    <property type="match status" value="1"/>
</dbReference>
<evidence type="ECO:0000256" key="3">
    <source>
        <dbReference type="ARBA" id="ARBA00023125"/>
    </source>
</evidence>
<dbReference type="OrthoDB" id="3655305at2"/>
<name>A0A4R2JWF4_9PSEU</name>
<dbReference type="Pfam" id="PF04542">
    <property type="entry name" value="Sigma70_r2"/>
    <property type="match status" value="1"/>
</dbReference>
<evidence type="ECO:0000313" key="8">
    <source>
        <dbReference type="Proteomes" id="UP000295680"/>
    </source>
</evidence>
<feature type="domain" description="RNA polymerase sigma-70 region 2" evidence="6">
    <location>
        <begin position="14"/>
        <end position="75"/>
    </location>
</feature>
<reference evidence="7 8" key="1">
    <citation type="submission" date="2019-03" db="EMBL/GenBank/DDBJ databases">
        <title>Genomic Encyclopedia of Type Strains, Phase IV (KMG-IV): sequencing the most valuable type-strain genomes for metagenomic binning, comparative biology and taxonomic classification.</title>
        <authorList>
            <person name="Goeker M."/>
        </authorList>
    </citation>
    <scope>NUCLEOTIDE SEQUENCE [LARGE SCALE GENOMIC DNA]</scope>
    <source>
        <strain evidence="7 8">DSM 45934</strain>
    </source>
</reference>
<keyword evidence="4" id="KW-0804">Transcription</keyword>
<evidence type="ECO:0000256" key="4">
    <source>
        <dbReference type="ARBA" id="ARBA00023163"/>
    </source>
</evidence>
<dbReference type="GO" id="GO:0016987">
    <property type="term" value="F:sigma factor activity"/>
    <property type="evidence" value="ECO:0007669"/>
    <property type="project" value="UniProtKB-KW"/>
</dbReference>
<evidence type="ECO:0000259" key="6">
    <source>
        <dbReference type="Pfam" id="PF04542"/>
    </source>
</evidence>
<dbReference type="InterPro" id="IPR013325">
    <property type="entry name" value="RNA_pol_sigma_r2"/>
</dbReference>
<sequence>MTTDSETLALLCVTHRALVFRICRRILGNDEDAEDATQEVFERAARYLQDKEVEKPSAYLTQVAHNTATDVLTRKLKRLETAPLPDDLVPAQATAGDAEERLALLAAEQLAEQMRPFLTAKQDKRLRIRIAAGLGRISDADAAAALGIKQSSLQATDGHMSVVFTEAAVAARMTAAPTCDFVARLVSDGPPSRVMWKQIEAHTEKCEACAERKAREKRKVRETFAAMPGFLAVPTKAGAFALRKGLIAAGVGAAACLTVAAINTSPFSTPLPRTDYVAPKTSVSAVAAPPVTLPSSTTHAVASDDPPAARPSAAPSPRQPSNVPAAPPVPSAPAPRADTPLAITAGPDAIEHATISTTACAGPTTSAIRVGITSSHDLALVRLAMQLNGKTQTVPMRNTGGSTWVGTVGPYQAGTPGGPIRIAVVAIDRGGSAAERYVGTVVLRPCG</sequence>
<evidence type="ECO:0000313" key="7">
    <source>
        <dbReference type="EMBL" id="TCO58495.1"/>
    </source>
</evidence>
<dbReference type="PANTHER" id="PTHR43133">
    <property type="entry name" value="RNA POLYMERASE ECF-TYPE SIGMA FACTO"/>
    <property type="match status" value="1"/>
</dbReference>
<dbReference type="AlphaFoldDB" id="A0A4R2JWF4"/>
<gene>
    <name evidence="7" type="ORF">EV192_105565</name>
</gene>
<dbReference type="InterPro" id="IPR007627">
    <property type="entry name" value="RNA_pol_sigma70_r2"/>
</dbReference>
<proteinExistence type="predicted"/>
<feature type="region of interest" description="Disordered" evidence="5">
    <location>
        <begin position="289"/>
        <end position="342"/>
    </location>
</feature>
<dbReference type="Proteomes" id="UP000295680">
    <property type="component" value="Unassembled WGS sequence"/>
</dbReference>
<keyword evidence="3" id="KW-0238">DNA-binding</keyword>
<evidence type="ECO:0000256" key="1">
    <source>
        <dbReference type="ARBA" id="ARBA00023015"/>
    </source>
</evidence>
<accession>A0A4R2JWF4</accession>
<protein>
    <submittedName>
        <fullName evidence="7">RNA polymerase sigma factor (Sigma-70 family)</fullName>
    </submittedName>
</protein>
<comment type="caution">
    <text evidence="7">The sequence shown here is derived from an EMBL/GenBank/DDBJ whole genome shotgun (WGS) entry which is preliminary data.</text>
</comment>
<keyword evidence="8" id="KW-1185">Reference proteome</keyword>
<feature type="compositionally biased region" description="Low complexity" evidence="5">
    <location>
        <begin position="300"/>
        <end position="324"/>
    </location>
</feature>
<dbReference type="EMBL" id="SLWS01000005">
    <property type="protein sequence ID" value="TCO58495.1"/>
    <property type="molecule type" value="Genomic_DNA"/>
</dbReference>
<dbReference type="Gene3D" id="1.10.1740.10">
    <property type="match status" value="1"/>
</dbReference>
<evidence type="ECO:0000256" key="2">
    <source>
        <dbReference type="ARBA" id="ARBA00023082"/>
    </source>
</evidence>